<proteinExistence type="predicted"/>
<sequence>MLTPYDFAIFLKSYALVAARRFVGETVFVILLNTSGIGIPACNCPAISVFSDFCGSIYHICNIGCLGGIQPVHNRGKARPQGGIRKVDRCRKQQPKQHKSDPEISPGTHVTRASQHCTTTVGPDQEQIYFKNSKKFA</sequence>
<evidence type="ECO:0000313" key="3">
    <source>
        <dbReference type="Proteomes" id="UP001054945"/>
    </source>
</evidence>
<protein>
    <submittedName>
        <fullName evidence="2">Uncharacterized protein</fullName>
    </submittedName>
</protein>
<dbReference type="EMBL" id="BPLR01000509">
    <property type="protein sequence ID" value="GIY95373.1"/>
    <property type="molecule type" value="Genomic_DNA"/>
</dbReference>
<accession>A0AAV4XNN7</accession>
<reference evidence="2 3" key="1">
    <citation type="submission" date="2021-06" db="EMBL/GenBank/DDBJ databases">
        <title>Caerostris extrusa draft genome.</title>
        <authorList>
            <person name="Kono N."/>
            <person name="Arakawa K."/>
        </authorList>
    </citation>
    <scope>NUCLEOTIDE SEQUENCE [LARGE SCALE GENOMIC DNA]</scope>
</reference>
<keyword evidence="3" id="KW-1185">Reference proteome</keyword>
<evidence type="ECO:0000256" key="1">
    <source>
        <dbReference type="SAM" id="MobiDB-lite"/>
    </source>
</evidence>
<dbReference type="AlphaFoldDB" id="A0AAV4XNN7"/>
<dbReference type="Proteomes" id="UP001054945">
    <property type="component" value="Unassembled WGS sequence"/>
</dbReference>
<gene>
    <name evidence="2" type="ORF">CEXT_570021</name>
</gene>
<name>A0AAV4XNN7_CAEEX</name>
<comment type="caution">
    <text evidence="2">The sequence shown here is derived from an EMBL/GenBank/DDBJ whole genome shotgun (WGS) entry which is preliminary data.</text>
</comment>
<organism evidence="2 3">
    <name type="scientific">Caerostris extrusa</name>
    <name type="common">Bark spider</name>
    <name type="synonym">Caerostris bankana</name>
    <dbReference type="NCBI Taxonomy" id="172846"/>
    <lineage>
        <taxon>Eukaryota</taxon>
        <taxon>Metazoa</taxon>
        <taxon>Ecdysozoa</taxon>
        <taxon>Arthropoda</taxon>
        <taxon>Chelicerata</taxon>
        <taxon>Arachnida</taxon>
        <taxon>Araneae</taxon>
        <taxon>Araneomorphae</taxon>
        <taxon>Entelegynae</taxon>
        <taxon>Araneoidea</taxon>
        <taxon>Araneidae</taxon>
        <taxon>Caerostris</taxon>
    </lineage>
</organism>
<feature type="region of interest" description="Disordered" evidence="1">
    <location>
        <begin position="73"/>
        <end position="119"/>
    </location>
</feature>
<evidence type="ECO:0000313" key="2">
    <source>
        <dbReference type="EMBL" id="GIY95373.1"/>
    </source>
</evidence>